<organism evidence="2 3">
    <name type="scientific">Vitis vinifera</name>
    <name type="common">Grape</name>
    <dbReference type="NCBI Taxonomy" id="29760"/>
    <lineage>
        <taxon>Eukaryota</taxon>
        <taxon>Viridiplantae</taxon>
        <taxon>Streptophyta</taxon>
        <taxon>Embryophyta</taxon>
        <taxon>Tracheophyta</taxon>
        <taxon>Spermatophyta</taxon>
        <taxon>Magnoliopsida</taxon>
        <taxon>eudicotyledons</taxon>
        <taxon>Gunneridae</taxon>
        <taxon>Pentapetalae</taxon>
        <taxon>rosids</taxon>
        <taxon>Vitales</taxon>
        <taxon>Vitaceae</taxon>
        <taxon>Viteae</taxon>
        <taxon>Vitis</taxon>
    </lineage>
</organism>
<feature type="compositionally biased region" description="Pro residues" evidence="1">
    <location>
        <begin position="73"/>
        <end position="83"/>
    </location>
</feature>
<feature type="region of interest" description="Disordered" evidence="1">
    <location>
        <begin position="1"/>
        <end position="24"/>
    </location>
</feature>
<dbReference type="EMBL" id="QGNW01000402">
    <property type="protein sequence ID" value="RVW72992.1"/>
    <property type="molecule type" value="Genomic_DNA"/>
</dbReference>
<comment type="caution">
    <text evidence="2">The sequence shown here is derived from an EMBL/GenBank/DDBJ whole genome shotgun (WGS) entry which is preliminary data.</text>
</comment>
<evidence type="ECO:0000256" key="1">
    <source>
        <dbReference type="SAM" id="MobiDB-lite"/>
    </source>
</evidence>
<accession>A0A438GLD8</accession>
<name>A0A438GLD8_VITVI</name>
<reference evidence="2 3" key="1">
    <citation type="journal article" date="2018" name="PLoS Genet.">
        <title>Population sequencing reveals clonal diversity and ancestral inbreeding in the grapevine cultivar Chardonnay.</title>
        <authorList>
            <person name="Roach M.J."/>
            <person name="Johnson D.L."/>
            <person name="Bohlmann J."/>
            <person name="van Vuuren H.J."/>
            <person name="Jones S.J."/>
            <person name="Pretorius I.S."/>
            <person name="Schmidt S.A."/>
            <person name="Borneman A.R."/>
        </authorList>
    </citation>
    <scope>NUCLEOTIDE SEQUENCE [LARGE SCALE GENOMIC DNA]</scope>
    <source>
        <strain evidence="3">cv. Chardonnay</strain>
        <tissue evidence="2">Leaf</tissue>
    </source>
</reference>
<evidence type="ECO:0000313" key="3">
    <source>
        <dbReference type="Proteomes" id="UP000288805"/>
    </source>
</evidence>
<evidence type="ECO:0000313" key="2">
    <source>
        <dbReference type="EMBL" id="RVW72992.1"/>
    </source>
</evidence>
<dbReference type="AlphaFoldDB" id="A0A438GLD8"/>
<proteinExistence type="predicted"/>
<gene>
    <name evidence="2" type="ORF">CK203_057467</name>
</gene>
<feature type="region of interest" description="Disordered" evidence="1">
    <location>
        <begin position="67"/>
        <end position="124"/>
    </location>
</feature>
<protein>
    <submittedName>
        <fullName evidence="2">Uncharacterized protein</fullName>
    </submittedName>
</protein>
<dbReference type="Proteomes" id="UP000288805">
    <property type="component" value="Unassembled WGS sequence"/>
</dbReference>
<sequence>MPKVAPSARPTTPGTPPVIPSTLEPPLLHLSLGSPYPFPRANYHYLDPHTAILRQIQRHLGILLPPEHAIPIPSEPTDPPQGPPLVERTMPPKELTTGEIEPSIPSIPTSTAEPSSPHDPPTTI</sequence>